<dbReference type="AlphaFoldDB" id="A0A0V0ZXH0"/>
<dbReference type="EMBL" id="JYDQ01000072">
    <property type="protein sequence ID" value="KRY16787.1"/>
    <property type="molecule type" value="Genomic_DNA"/>
</dbReference>
<comment type="caution">
    <text evidence="1">The sequence shown here is derived from an EMBL/GenBank/DDBJ whole genome shotgun (WGS) entry which is preliminary data.</text>
</comment>
<protein>
    <submittedName>
        <fullName evidence="1">Uncharacterized protein</fullName>
    </submittedName>
</protein>
<reference evidence="1 2" key="1">
    <citation type="submission" date="2015-01" db="EMBL/GenBank/DDBJ databases">
        <title>Evolution of Trichinella species and genotypes.</title>
        <authorList>
            <person name="Korhonen P.K."/>
            <person name="Edoardo P."/>
            <person name="Giuseppe L.R."/>
            <person name="Gasser R.B."/>
        </authorList>
    </citation>
    <scope>NUCLEOTIDE SEQUENCE [LARGE SCALE GENOMIC DNA]</scope>
    <source>
        <strain evidence="1">ISS2496</strain>
    </source>
</reference>
<name>A0A0V0ZXH0_9BILA</name>
<accession>A0A0V0ZXH0</accession>
<evidence type="ECO:0000313" key="2">
    <source>
        <dbReference type="Proteomes" id="UP000054783"/>
    </source>
</evidence>
<sequence>MQCEEQQTINEKVILEETFPPLIATSYLRDDEKYKLDLPWIDQTPKSPAGHGLVSPKGEQPKSSRLHFSHRRVFLARLGIVSTSPSVRTWVKVRCVALCLDLHATVANSRNYKFTQLTNTNYFSQLPDALPVQNKMWSSAVTQRWRIFEAT</sequence>
<gene>
    <name evidence="1" type="ORF">T12_6755</name>
</gene>
<keyword evidence="2" id="KW-1185">Reference proteome</keyword>
<evidence type="ECO:0000313" key="1">
    <source>
        <dbReference type="EMBL" id="KRY16787.1"/>
    </source>
</evidence>
<proteinExistence type="predicted"/>
<organism evidence="1 2">
    <name type="scientific">Trichinella patagoniensis</name>
    <dbReference type="NCBI Taxonomy" id="990121"/>
    <lineage>
        <taxon>Eukaryota</taxon>
        <taxon>Metazoa</taxon>
        <taxon>Ecdysozoa</taxon>
        <taxon>Nematoda</taxon>
        <taxon>Enoplea</taxon>
        <taxon>Dorylaimia</taxon>
        <taxon>Trichinellida</taxon>
        <taxon>Trichinellidae</taxon>
        <taxon>Trichinella</taxon>
    </lineage>
</organism>
<dbReference type="Proteomes" id="UP000054783">
    <property type="component" value="Unassembled WGS sequence"/>
</dbReference>